<dbReference type="GO" id="GO:0016787">
    <property type="term" value="F:hydrolase activity"/>
    <property type="evidence" value="ECO:0007669"/>
    <property type="project" value="UniProtKB-KW"/>
</dbReference>
<dbReference type="SUPFAM" id="SSF53474">
    <property type="entry name" value="alpha/beta-Hydrolases"/>
    <property type="match status" value="1"/>
</dbReference>
<evidence type="ECO:0000259" key="3">
    <source>
        <dbReference type="Pfam" id="PF07859"/>
    </source>
</evidence>
<dbReference type="InterPro" id="IPR029058">
    <property type="entry name" value="AB_hydrolase_fold"/>
</dbReference>
<sequence length="422" mass="45956">MGDVVTNPIDWPSLRRVKPDPSAPTTPSQPFRSLYGAVATAGTIAALPPVVVLTMIKHKIYGPPTGARGWMPMRAEVFMRVVQLVLCRFVWAMPGVDRKEWDLHAIPDGVECKQVTIQPARAPRTGFAVCDAVEGVARPGFILSPKDAEAKGWDKALPGEKAILYFVGGGYAFGHPLERPFAGRMAKKFGVRVLAVNYRKVLNSSQAFPAPLLDALAGWEYLTNNLGFEASNITISGESAGGNLSLLLTRYLADLDTPLPGALALSSPWCDMGPDSHKRNSMTANYFSDYLPWFGAKAARSAARHYAHEARRTAYFAPVHATKEEWAHLKDVNVYVQAGSGEILVDEIRITVKNMRSAGVEVAYVEEPGGVHIAPSFVLSGSEAWHQWRDDVGPLVKGTTAEVKGWPVVRPSWAEANEGLLQ</sequence>
<name>A0A427XEY6_9TREE</name>
<dbReference type="Gene3D" id="3.40.50.1820">
    <property type="entry name" value="alpha/beta hydrolase"/>
    <property type="match status" value="1"/>
</dbReference>
<evidence type="ECO:0000256" key="1">
    <source>
        <dbReference type="ARBA" id="ARBA00022801"/>
    </source>
</evidence>
<evidence type="ECO:0000313" key="4">
    <source>
        <dbReference type="EMBL" id="RSH77392.1"/>
    </source>
</evidence>
<dbReference type="Proteomes" id="UP000279236">
    <property type="component" value="Unassembled WGS sequence"/>
</dbReference>
<reference evidence="4 5" key="1">
    <citation type="submission" date="2018-11" db="EMBL/GenBank/DDBJ databases">
        <title>Genome sequence of Apiotrichum porosum DSM 27194.</title>
        <authorList>
            <person name="Aliyu H."/>
            <person name="Gorte O."/>
            <person name="Ochsenreither K."/>
        </authorList>
    </citation>
    <scope>NUCLEOTIDE SEQUENCE [LARGE SCALE GENOMIC DNA]</scope>
    <source>
        <strain evidence="4 5">DSM 27194</strain>
    </source>
</reference>
<keyword evidence="5" id="KW-1185">Reference proteome</keyword>
<dbReference type="STRING" id="105984.A0A427XEY6"/>
<dbReference type="OrthoDB" id="2152029at2759"/>
<dbReference type="RefSeq" id="XP_028472539.1">
    <property type="nucleotide sequence ID" value="XM_028619043.1"/>
</dbReference>
<organism evidence="4 5">
    <name type="scientific">Apiotrichum porosum</name>
    <dbReference type="NCBI Taxonomy" id="105984"/>
    <lineage>
        <taxon>Eukaryota</taxon>
        <taxon>Fungi</taxon>
        <taxon>Dikarya</taxon>
        <taxon>Basidiomycota</taxon>
        <taxon>Agaricomycotina</taxon>
        <taxon>Tremellomycetes</taxon>
        <taxon>Trichosporonales</taxon>
        <taxon>Trichosporonaceae</taxon>
        <taxon>Apiotrichum</taxon>
    </lineage>
</organism>
<evidence type="ECO:0000256" key="2">
    <source>
        <dbReference type="SAM" id="Phobius"/>
    </source>
</evidence>
<keyword evidence="1" id="KW-0378">Hydrolase</keyword>
<dbReference type="InterPro" id="IPR013094">
    <property type="entry name" value="AB_hydrolase_3"/>
</dbReference>
<keyword evidence="2" id="KW-0472">Membrane</keyword>
<protein>
    <recommendedName>
        <fullName evidence="3">Alpha/beta hydrolase fold-3 domain-containing protein</fullName>
    </recommendedName>
</protein>
<feature type="domain" description="Alpha/beta hydrolase fold-3" evidence="3">
    <location>
        <begin position="163"/>
        <end position="372"/>
    </location>
</feature>
<dbReference type="PANTHER" id="PTHR48081:SF8">
    <property type="entry name" value="ALPHA_BETA HYDROLASE FOLD-3 DOMAIN-CONTAINING PROTEIN-RELATED"/>
    <property type="match status" value="1"/>
</dbReference>
<accession>A0A427XEY6</accession>
<dbReference type="AlphaFoldDB" id="A0A427XEY6"/>
<evidence type="ECO:0000313" key="5">
    <source>
        <dbReference type="Proteomes" id="UP000279236"/>
    </source>
</evidence>
<dbReference type="EMBL" id="RSCE01000016">
    <property type="protein sequence ID" value="RSH77392.1"/>
    <property type="molecule type" value="Genomic_DNA"/>
</dbReference>
<proteinExistence type="predicted"/>
<comment type="caution">
    <text evidence="4">The sequence shown here is derived from an EMBL/GenBank/DDBJ whole genome shotgun (WGS) entry which is preliminary data.</text>
</comment>
<dbReference type="Pfam" id="PF07859">
    <property type="entry name" value="Abhydrolase_3"/>
    <property type="match status" value="1"/>
</dbReference>
<dbReference type="InterPro" id="IPR050300">
    <property type="entry name" value="GDXG_lipolytic_enzyme"/>
</dbReference>
<gene>
    <name evidence="4" type="ORF">EHS24_003353</name>
</gene>
<feature type="transmembrane region" description="Helical" evidence="2">
    <location>
        <begin position="34"/>
        <end position="56"/>
    </location>
</feature>
<keyword evidence="2" id="KW-1133">Transmembrane helix</keyword>
<dbReference type="GeneID" id="39587896"/>
<keyword evidence="2" id="KW-0812">Transmembrane</keyword>
<dbReference type="PANTHER" id="PTHR48081">
    <property type="entry name" value="AB HYDROLASE SUPERFAMILY PROTEIN C4A8.06C"/>
    <property type="match status" value="1"/>
</dbReference>